<dbReference type="VEuPathDB" id="VectorBase:GPAI032549"/>
<feature type="transmembrane region" description="Helical" evidence="1">
    <location>
        <begin position="45"/>
        <end position="65"/>
    </location>
</feature>
<dbReference type="EnsemblMetazoa" id="GPAI032549-RA">
    <property type="protein sequence ID" value="GPAI032549-PA"/>
    <property type="gene ID" value="GPAI032549"/>
</dbReference>
<dbReference type="Proteomes" id="UP000092445">
    <property type="component" value="Unassembled WGS sequence"/>
</dbReference>
<proteinExistence type="predicted"/>
<protein>
    <submittedName>
        <fullName evidence="2">Uncharacterized protein</fullName>
    </submittedName>
</protein>
<evidence type="ECO:0000313" key="2">
    <source>
        <dbReference type="EnsemblMetazoa" id="GPAI032549-PA"/>
    </source>
</evidence>
<evidence type="ECO:0000256" key="1">
    <source>
        <dbReference type="SAM" id="Phobius"/>
    </source>
</evidence>
<keyword evidence="3" id="KW-1185">Reference proteome</keyword>
<keyword evidence="1" id="KW-0812">Transmembrane</keyword>
<accession>A0A1B0A2M1</accession>
<keyword evidence="1" id="KW-0472">Membrane</keyword>
<organism evidence="2 3">
    <name type="scientific">Glossina pallidipes</name>
    <name type="common">Tsetse fly</name>
    <dbReference type="NCBI Taxonomy" id="7398"/>
    <lineage>
        <taxon>Eukaryota</taxon>
        <taxon>Metazoa</taxon>
        <taxon>Ecdysozoa</taxon>
        <taxon>Arthropoda</taxon>
        <taxon>Hexapoda</taxon>
        <taxon>Insecta</taxon>
        <taxon>Pterygota</taxon>
        <taxon>Neoptera</taxon>
        <taxon>Endopterygota</taxon>
        <taxon>Diptera</taxon>
        <taxon>Brachycera</taxon>
        <taxon>Muscomorpha</taxon>
        <taxon>Hippoboscoidea</taxon>
        <taxon>Glossinidae</taxon>
        <taxon>Glossina</taxon>
    </lineage>
</organism>
<reference evidence="2" key="2">
    <citation type="submission" date="2020-05" db="UniProtKB">
        <authorList>
            <consortium name="EnsemblMetazoa"/>
        </authorList>
    </citation>
    <scope>IDENTIFICATION</scope>
    <source>
        <strain evidence="2">IAEA</strain>
    </source>
</reference>
<keyword evidence="1" id="KW-1133">Transmembrane helix</keyword>
<dbReference type="AlphaFoldDB" id="A0A1B0A2M1"/>
<name>A0A1B0A2M1_GLOPL</name>
<sequence length="192" mass="22698">MSQFVFALSLRLDVCVCACVNPFMLDRFAKMLKSVRFLRLGNRRIWMLGLIMSLIVYNLVVCAYYRISHEYGSRRWLCWYDVDNYLNSCNIASQAKSYIRHIGLRDVFHLRYVHDRRMLNGNSTMFDLQQIYYVFVCPSRVHQEQLSQTLLSLSVRIGRLAQSYLCNLQPMVTVLAADDGRLRKRRYRTDAE</sequence>
<reference evidence="3" key="1">
    <citation type="submission" date="2014-03" db="EMBL/GenBank/DDBJ databases">
        <authorList>
            <person name="Aksoy S."/>
            <person name="Warren W."/>
            <person name="Wilson R.K."/>
        </authorList>
    </citation>
    <scope>NUCLEOTIDE SEQUENCE [LARGE SCALE GENOMIC DNA]</scope>
    <source>
        <strain evidence="3">IAEA</strain>
    </source>
</reference>
<evidence type="ECO:0000313" key="3">
    <source>
        <dbReference type="Proteomes" id="UP000092445"/>
    </source>
</evidence>